<gene>
    <name evidence="3" type="ORF">BI198_13720</name>
</gene>
<dbReference type="Pfam" id="PF07676">
    <property type="entry name" value="PD40"/>
    <property type="match status" value="1"/>
</dbReference>
<evidence type="ECO:0000256" key="1">
    <source>
        <dbReference type="SAM" id="SignalP"/>
    </source>
</evidence>
<dbReference type="Pfam" id="PF18582">
    <property type="entry name" value="HZS_alpha"/>
    <property type="match status" value="1"/>
</dbReference>
<proteinExistence type="predicted"/>
<name>A0A1E7QAR2_9GAMM</name>
<protein>
    <recommendedName>
        <fullName evidence="2">Hydrazine synthase alpha subunit middle domain-containing protein</fullName>
    </recommendedName>
</protein>
<evidence type="ECO:0000259" key="2">
    <source>
        <dbReference type="Pfam" id="PF18582"/>
    </source>
</evidence>
<dbReference type="Proteomes" id="UP000242258">
    <property type="component" value="Unassembled WGS sequence"/>
</dbReference>
<evidence type="ECO:0000313" key="3">
    <source>
        <dbReference type="EMBL" id="OEY71108.1"/>
    </source>
</evidence>
<dbReference type="SUPFAM" id="SSF82171">
    <property type="entry name" value="DPP6 N-terminal domain-like"/>
    <property type="match status" value="1"/>
</dbReference>
<feature type="chain" id="PRO_5009200572" description="Hydrazine synthase alpha subunit middle domain-containing protein" evidence="1">
    <location>
        <begin position="20"/>
        <end position="867"/>
    </location>
</feature>
<dbReference type="AlphaFoldDB" id="A0A1E7QAR2"/>
<dbReference type="PROSITE" id="PS51257">
    <property type="entry name" value="PROKAR_LIPOPROTEIN"/>
    <property type="match status" value="1"/>
</dbReference>
<keyword evidence="4" id="KW-1185">Reference proteome</keyword>
<dbReference type="InterPro" id="IPR040698">
    <property type="entry name" value="HZS_alpha_mid"/>
</dbReference>
<reference evidence="4" key="1">
    <citation type="submission" date="2016-09" db="EMBL/GenBank/DDBJ databases">
        <authorList>
            <person name="Wan X."/>
            <person name="Hou S."/>
        </authorList>
    </citation>
    <scope>NUCLEOTIDE SEQUENCE [LARGE SCALE GENOMIC DNA]</scope>
    <source>
        <strain evidence="4">KH87</strain>
    </source>
</reference>
<dbReference type="InterPro" id="IPR011659">
    <property type="entry name" value="WD40"/>
</dbReference>
<comment type="caution">
    <text evidence="3">The sequence shown here is derived from an EMBL/GenBank/DDBJ whole genome shotgun (WGS) entry which is preliminary data.</text>
</comment>
<dbReference type="InterPro" id="IPR011042">
    <property type="entry name" value="6-blade_b-propeller_TolB-like"/>
</dbReference>
<accession>A0A1E7QAR2</accession>
<dbReference type="STRING" id="1628148.BI198_13720"/>
<organism evidence="3 4">
    <name type="scientific">Rheinheimera salexigens</name>
    <dbReference type="NCBI Taxonomy" id="1628148"/>
    <lineage>
        <taxon>Bacteria</taxon>
        <taxon>Pseudomonadati</taxon>
        <taxon>Pseudomonadota</taxon>
        <taxon>Gammaproteobacteria</taxon>
        <taxon>Chromatiales</taxon>
        <taxon>Chromatiaceae</taxon>
        <taxon>Rheinheimera</taxon>
    </lineage>
</organism>
<sequence>MIKWLYLALIAFALISCKADISIQQEPEDTVVQEFALAFIERSLPMADQDNISQDLFTPAASRPGAKVIIKKNAFAASSETDITSQLFADDAAYDVKDLALSADGNRLLFALRAPEIANVDDEFQPKWNIWHYDRLSDSLTPIIADPLQAEAGHDINPAFLPDGRIIFSSSRQKTARQILLDEFKPQYTALDESLNDANFNLHVMNADGSNIQQLSFNLSHDLYPVVLENGKILFSRWDNHPGRSMLNWYQMQPDGTETELVYGWHSHDSGADNTRVEYSKAIVLDNGEVSVALSSNQVAYFNSWPQQVALAIASDNLQPLYAEVLNQPAQTPLFPWAFSNSDIATSAGAVNSYFPLKDGTGRYLVSWSPCRVMNEQQVLSCAQVENIADYTLAAPLYGLWLFDNQQQTQVPVRLGQDGKMLSEPVVMQAFARQVYLPDNPNIDPELAAQDSAILDIRSVYDLGGETTADIAALADPMQTNAQQRPARYLRLLRGVPIPPEEVLELDNSAFGVNRNQQMRDILGTVAIAPDGSVRVKVPANIPFNLAVLNADGQAISPIHRNWLTLRPGEIRSCNGCHTADNTRPHGRLSGEWPSVNPGLDFAGLMPNIAPTLSSEAGETLAQTSARVLGTPTLTPGLSFIDIWTDPAQREPDSSVELNFANLTTAQPAGSECFDQWQARCRLRIDYPTHIQPLWQLDRRQFSPLTSELLQDNTCVSCHSRTDAAGNTQLPAAQLELDAEPSDLEPNHFRSYRELLSPDNEQELVADVLVDRMVQATDANGNLLFLTDADGNLILDENDQPIAIMVTVLVSPTMRAGSAANSSGFFSRFAATGSHANYLTATELALISTWLDIGGQYYNSPFAVVEP</sequence>
<feature type="signal peptide" evidence="1">
    <location>
        <begin position="1"/>
        <end position="19"/>
    </location>
</feature>
<evidence type="ECO:0000313" key="4">
    <source>
        <dbReference type="Proteomes" id="UP000242258"/>
    </source>
</evidence>
<dbReference type="Gene3D" id="2.120.10.30">
    <property type="entry name" value="TolB, C-terminal domain"/>
    <property type="match status" value="1"/>
</dbReference>
<dbReference type="EMBL" id="MKEK01000001">
    <property type="protein sequence ID" value="OEY71108.1"/>
    <property type="molecule type" value="Genomic_DNA"/>
</dbReference>
<keyword evidence="1" id="KW-0732">Signal</keyword>
<feature type="domain" description="Hydrazine synthase alpha subunit middle" evidence="2">
    <location>
        <begin position="515"/>
        <end position="578"/>
    </location>
</feature>